<keyword evidence="9 18" id="KW-0863">Zinc-finger</keyword>
<keyword evidence="5" id="KW-0507">mRNA processing</keyword>
<keyword evidence="23" id="KW-1185">Reference proteome</keyword>
<keyword evidence="3 19" id="KW-0285">Flavoprotein</keyword>
<dbReference type="InterPro" id="IPR000571">
    <property type="entry name" value="Znf_CCCH"/>
</dbReference>
<feature type="compositionally biased region" description="Basic residues" evidence="20">
    <location>
        <begin position="71"/>
        <end position="82"/>
    </location>
</feature>
<feature type="compositionally biased region" description="Polar residues" evidence="20">
    <location>
        <begin position="23"/>
        <end position="32"/>
    </location>
</feature>
<dbReference type="Gene3D" id="3.20.20.70">
    <property type="entry name" value="Aldolase class I"/>
    <property type="match status" value="1"/>
</dbReference>
<evidence type="ECO:0000256" key="2">
    <source>
        <dbReference type="ARBA" id="ARBA00012376"/>
    </source>
</evidence>
<evidence type="ECO:0000256" key="19">
    <source>
        <dbReference type="RuleBase" id="RU291113"/>
    </source>
</evidence>
<evidence type="ECO:0000256" key="20">
    <source>
        <dbReference type="SAM" id="MobiDB-lite"/>
    </source>
</evidence>
<reference evidence="22 23" key="1">
    <citation type="journal article" date="2021" name="Sci. Rep.">
        <title>The genome of the diatom Chaetoceros tenuissimus carries an ancient integrated fragment of an extant virus.</title>
        <authorList>
            <person name="Hongo Y."/>
            <person name="Kimura K."/>
            <person name="Takaki Y."/>
            <person name="Yoshida Y."/>
            <person name="Baba S."/>
            <person name="Kobayashi G."/>
            <person name="Nagasaki K."/>
            <person name="Hano T."/>
            <person name="Tomaru Y."/>
        </authorList>
    </citation>
    <scope>NUCLEOTIDE SEQUENCE [LARGE SCALE GENOMIC DNA]</scope>
    <source>
        <strain evidence="22 23">NIES-3715</strain>
    </source>
</reference>
<comment type="caution">
    <text evidence="22">The sequence shown here is derived from an EMBL/GenBank/DDBJ whole genome shotgun (WGS) entry which is preliminary data.</text>
</comment>
<keyword evidence="6 19" id="KW-0819">tRNA processing</keyword>
<comment type="catalytic activity">
    <reaction evidence="14">
        <text>5,6-dihydrouridine(47) in tRNA + NAD(+) = uridine(47) in tRNA + NADH + H(+)</text>
        <dbReference type="Rhea" id="RHEA:53364"/>
        <dbReference type="Rhea" id="RHEA-COMP:13539"/>
        <dbReference type="Rhea" id="RHEA-COMP:13540"/>
        <dbReference type="ChEBI" id="CHEBI:15378"/>
        <dbReference type="ChEBI" id="CHEBI:57540"/>
        <dbReference type="ChEBI" id="CHEBI:57945"/>
        <dbReference type="ChEBI" id="CHEBI:65315"/>
        <dbReference type="ChEBI" id="CHEBI:74443"/>
        <dbReference type="EC" id="1.3.1.89"/>
    </reaction>
    <physiologicalReaction direction="right-to-left" evidence="14">
        <dbReference type="Rhea" id="RHEA:53366"/>
    </physiologicalReaction>
</comment>
<keyword evidence="4 19" id="KW-0288">FMN</keyword>
<comment type="catalytic activity">
    <reaction evidence="17">
        <text>5,6-dihydrouridine(47) in tRNA + NADP(+) = uridine(47) in tRNA + NADPH + H(+)</text>
        <dbReference type="Rhea" id="RHEA:53360"/>
        <dbReference type="Rhea" id="RHEA-COMP:13539"/>
        <dbReference type="Rhea" id="RHEA-COMP:13540"/>
        <dbReference type="ChEBI" id="CHEBI:15378"/>
        <dbReference type="ChEBI" id="CHEBI:57783"/>
        <dbReference type="ChEBI" id="CHEBI:58349"/>
        <dbReference type="ChEBI" id="CHEBI:65315"/>
        <dbReference type="ChEBI" id="CHEBI:74443"/>
        <dbReference type="EC" id="1.3.1.89"/>
    </reaction>
    <physiologicalReaction direction="right-to-left" evidence="17">
        <dbReference type="Rhea" id="RHEA:53362"/>
    </physiologicalReaction>
</comment>
<dbReference type="PANTHER" id="PTHR45846:SF1">
    <property type="entry name" value="TRNA-DIHYDROURIDINE(47) SYNTHASE [NAD(P)(+)]-LIKE"/>
    <property type="match status" value="1"/>
</dbReference>
<feature type="region of interest" description="Disordered" evidence="20">
    <location>
        <begin position="1"/>
        <end position="93"/>
    </location>
</feature>
<dbReference type="FunFam" id="3.20.20.70:FF:000067">
    <property type="entry name" value="tRNA-dihydrouridine(47) synthase [NAD(P)(+)]"/>
    <property type="match status" value="1"/>
</dbReference>
<evidence type="ECO:0000256" key="9">
    <source>
        <dbReference type="ARBA" id="ARBA00022771"/>
    </source>
</evidence>
<organism evidence="22 23">
    <name type="scientific">Chaetoceros tenuissimus</name>
    <dbReference type="NCBI Taxonomy" id="426638"/>
    <lineage>
        <taxon>Eukaryota</taxon>
        <taxon>Sar</taxon>
        <taxon>Stramenopiles</taxon>
        <taxon>Ochrophyta</taxon>
        <taxon>Bacillariophyta</taxon>
        <taxon>Coscinodiscophyceae</taxon>
        <taxon>Chaetocerotophycidae</taxon>
        <taxon>Chaetocerotales</taxon>
        <taxon>Chaetocerotaceae</taxon>
        <taxon>Chaetoceros</taxon>
    </lineage>
</organism>
<keyword evidence="11" id="KW-0521">NADP</keyword>
<comment type="similarity">
    <text evidence="19">Belongs to the dus family. Dus3 subfamily.</text>
</comment>
<dbReference type="GO" id="GO:0003723">
    <property type="term" value="F:RNA binding"/>
    <property type="evidence" value="ECO:0007669"/>
    <property type="project" value="TreeGrafter"/>
</dbReference>
<evidence type="ECO:0000259" key="21">
    <source>
        <dbReference type="PROSITE" id="PS50103"/>
    </source>
</evidence>
<dbReference type="SUPFAM" id="SSF51395">
    <property type="entry name" value="FMN-linked oxidoreductases"/>
    <property type="match status" value="1"/>
</dbReference>
<dbReference type="AlphaFoldDB" id="A0AAD3H2P8"/>
<evidence type="ECO:0000256" key="16">
    <source>
        <dbReference type="ARBA" id="ARBA00049447"/>
    </source>
</evidence>
<evidence type="ECO:0000256" key="13">
    <source>
        <dbReference type="ARBA" id="ARBA00023027"/>
    </source>
</evidence>
<feature type="compositionally biased region" description="Basic and acidic residues" evidence="20">
    <location>
        <begin position="33"/>
        <end position="69"/>
    </location>
</feature>
<evidence type="ECO:0000256" key="15">
    <source>
        <dbReference type="ARBA" id="ARBA00048342"/>
    </source>
</evidence>
<feature type="region of interest" description="Disordered" evidence="20">
    <location>
        <begin position="204"/>
        <end position="243"/>
    </location>
</feature>
<dbReference type="CDD" id="cd02801">
    <property type="entry name" value="DUS_like_FMN"/>
    <property type="match status" value="1"/>
</dbReference>
<evidence type="ECO:0000313" key="23">
    <source>
        <dbReference type="Proteomes" id="UP001054902"/>
    </source>
</evidence>
<feature type="compositionally biased region" description="Basic residues" evidence="20">
    <location>
        <begin position="204"/>
        <end position="215"/>
    </location>
</feature>
<evidence type="ECO:0000256" key="14">
    <source>
        <dbReference type="ARBA" id="ARBA00048266"/>
    </source>
</evidence>
<evidence type="ECO:0000256" key="8">
    <source>
        <dbReference type="ARBA" id="ARBA00022737"/>
    </source>
</evidence>
<evidence type="ECO:0000313" key="22">
    <source>
        <dbReference type="EMBL" id="GFH47898.1"/>
    </source>
</evidence>
<dbReference type="GO" id="GO:0008270">
    <property type="term" value="F:zinc ion binding"/>
    <property type="evidence" value="ECO:0007669"/>
    <property type="project" value="UniProtKB-KW"/>
</dbReference>
<dbReference type="PANTHER" id="PTHR45846">
    <property type="entry name" value="TRNA-DIHYDROURIDINE(47) SYNTHASE [NAD(P)(+)]-LIKE"/>
    <property type="match status" value="1"/>
</dbReference>
<dbReference type="InterPro" id="IPR018517">
    <property type="entry name" value="tRNA_hU_synthase_CS"/>
</dbReference>
<feature type="zinc finger region" description="C3H1-type" evidence="18">
    <location>
        <begin position="94"/>
        <end position="124"/>
    </location>
</feature>
<comment type="catalytic activity">
    <reaction evidence="16">
        <text>a 5,6-dihydrouridine in mRNA + NADP(+) = a uridine in mRNA + NADPH + H(+)</text>
        <dbReference type="Rhea" id="RHEA:69855"/>
        <dbReference type="Rhea" id="RHEA-COMP:14658"/>
        <dbReference type="Rhea" id="RHEA-COMP:17789"/>
        <dbReference type="ChEBI" id="CHEBI:15378"/>
        <dbReference type="ChEBI" id="CHEBI:57783"/>
        <dbReference type="ChEBI" id="CHEBI:58349"/>
        <dbReference type="ChEBI" id="CHEBI:65315"/>
        <dbReference type="ChEBI" id="CHEBI:74443"/>
    </reaction>
    <physiologicalReaction direction="right-to-left" evidence="16">
        <dbReference type="Rhea" id="RHEA:69857"/>
    </physiologicalReaction>
</comment>
<accession>A0AAD3H2P8</accession>
<evidence type="ECO:0000256" key="12">
    <source>
        <dbReference type="ARBA" id="ARBA00023002"/>
    </source>
</evidence>
<comment type="cofactor">
    <cofactor evidence="1 19">
        <name>FMN</name>
        <dbReference type="ChEBI" id="CHEBI:58210"/>
    </cofactor>
</comment>
<dbReference type="Proteomes" id="UP001054902">
    <property type="component" value="Unassembled WGS sequence"/>
</dbReference>
<evidence type="ECO:0000256" key="18">
    <source>
        <dbReference type="PROSITE-ProRule" id="PRU00723"/>
    </source>
</evidence>
<proteinExistence type="inferred from homology"/>
<evidence type="ECO:0000256" key="3">
    <source>
        <dbReference type="ARBA" id="ARBA00022630"/>
    </source>
</evidence>
<feature type="compositionally biased region" description="Basic and acidic residues" evidence="20">
    <location>
        <begin position="229"/>
        <end position="242"/>
    </location>
</feature>
<keyword evidence="13" id="KW-0520">NAD</keyword>
<dbReference type="EC" id="1.3.1.-" evidence="19"/>
<dbReference type="PROSITE" id="PS50103">
    <property type="entry name" value="ZF_C3H1"/>
    <property type="match status" value="1"/>
</dbReference>
<sequence>MTSTDEGTKVSESVEQKDAKEMNASTANTEQKSVNETDYDLHVKPEYVLKERHPCLQPPMERKEEEYHPNQKQKKNRHKKNVRNAAKSGKEKTLSDMKVCKQTMVGEECPFGEKCKFKDTHDIKLMLQIREPDIKDVKCPSFNIYGKCQYGISCRVGADHIDFETGKNLTKNVEDVEETTKNNVPYNKLVLLRKDKYPFVCKRYRPGGDKKRKNKDRNGSEQNINETANKVKVEEKGTDSKPEAVPVVANSEAVDMTPLPKMRKLIDFSNKVYVAPLTTVGNLPFRRVMKKYGADITCGEMAVATNLLQGKTGEWALLKRHKDEDIFGVQIAAGHADNYERLSEVIKNEGVEIDFLDMNLGCPIDVICEKGAGAKLMMRESTIRDAVQGMGKNLDCPITIKIRTGWEESKPFAHKLVPKIQSWGFGNIGAIMLHGRSRLQRYSRLANWEYIEQVANAQSSEMDKIPIIGNGDIFSYTDYEEKVLQHEGLSNTAMLGRGALIKPWLPTEIKERRHWDISASERLDMLKDFVCFGLEHWGSDEYGVQNTRRFLLEWLSFLHRYVPVGLLEAQSIPQKLIFDHHKTCVGVPISRQ</sequence>
<dbReference type="Pfam" id="PF01207">
    <property type="entry name" value="Dus"/>
    <property type="match status" value="1"/>
</dbReference>
<evidence type="ECO:0000256" key="11">
    <source>
        <dbReference type="ARBA" id="ARBA00022857"/>
    </source>
</evidence>
<comment type="catalytic activity">
    <reaction evidence="15">
        <text>a 5,6-dihydrouridine in mRNA + NAD(+) = a uridine in mRNA + NADH + H(+)</text>
        <dbReference type="Rhea" id="RHEA:69851"/>
        <dbReference type="Rhea" id="RHEA-COMP:14658"/>
        <dbReference type="Rhea" id="RHEA-COMP:17789"/>
        <dbReference type="ChEBI" id="CHEBI:15378"/>
        <dbReference type="ChEBI" id="CHEBI:57540"/>
        <dbReference type="ChEBI" id="CHEBI:57945"/>
        <dbReference type="ChEBI" id="CHEBI:65315"/>
        <dbReference type="ChEBI" id="CHEBI:74443"/>
    </reaction>
    <physiologicalReaction direction="right-to-left" evidence="15">
        <dbReference type="Rhea" id="RHEA:69853"/>
    </physiologicalReaction>
</comment>
<dbReference type="GO" id="GO:0102265">
    <property type="term" value="F:tRNA-dihydrouridine47 synthase activity"/>
    <property type="evidence" value="ECO:0007669"/>
    <property type="project" value="UniProtKB-EC"/>
</dbReference>
<dbReference type="EMBL" id="BLLK01000025">
    <property type="protein sequence ID" value="GFH47898.1"/>
    <property type="molecule type" value="Genomic_DNA"/>
</dbReference>
<dbReference type="PROSITE" id="PS01136">
    <property type="entry name" value="UPF0034"/>
    <property type="match status" value="1"/>
</dbReference>
<protein>
    <recommendedName>
        <fullName evidence="2 19">tRNA-dihydrouridine(47) synthase [NAD(P)(+)]</fullName>
        <ecNumber evidence="19">1.3.1.-</ecNumber>
    </recommendedName>
    <alternativeName>
        <fullName evidence="19">tRNA-dihydrouridine synthase 3</fullName>
    </alternativeName>
</protein>
<keyword evidence="8" id="KW-0677">Repeat</keyword>
<evidence type="ECO:0000256" key="7">
    <source>
        <dbReference type="ARBA" id="ARBA00022723"/>
    </source>
</evidence>
<keyword evidence="10 18" id="KW-0862">Zinc</keyword>
<feature type="compositionally biased region" description="Basic and acidic residues" evidence="20">
    <location>
        <begin position="1"/>
        <end position="21"/>
    </location>
</feature>
<evidence type="ECO:0000256" key="4">
    <source>
        <dbReference type="ARBA" id="ARBA00022643"/>
    </source>
</evidence>
<dbReference type="InterPro" id="IPR013785">
    <property type="entry name" value="Aldolase_TIM"/>
</dbReference>
<dbReference type="GO" id="GO:0006397">
    <property type="term" value="P:mRNA processing"/>
    <property type="evidence" value="ECO:0007669"/>
    <property type="project" value="UniProtKB-KW"/>
</dbReference>
<evidence type="ECO:0000256" key="6">
    <source>
        <dbReference type="ARBA" id="ARBA00022694"/>
    </source>
</evidence>
<feature type="domain" description="C3H1-type" evidence="21">
    <location>
        <begin position="94"/>
        <end position="124"/>
    </location>
</feature>
<evidence type="ECO:0000256" key="1">
    <source>
        <dbReference type="ARBA" id="ARBA00001917"/>
    </source>
</evidence>
<name>A0AAD3H2P8_9STRA</name>
<dbReference type="InterPro" id="IPR035587">
    <property type="entry name" value="DUS-like_FMN-bd"/>
</dbReference>
<keyword evidence="12 19" id="KW-0560">Oxidoreductase</keyword>
<dbReference type="GO" id="GO:0050660">
    <property type="term" value="F:flavin adenine dinucleotide binding"/>
    <property type="evidence" value="ECO:0007669"/>
    <property type="project" value="UniProtKB-UniRule"/>
</dbReference>
<gene>
    <name evidence="22" type="ORF">CTEN210_04374</name>
</gene>
<evidence type="ECO:0000256" key="17">
    <source>
        <dbReference type="ARBA" id="ARBA00049513"/>
    </source>
</evidence>
<keyword evidence="7 18" id="KW-0479">Metal-binding</keyword>
<evidence type="ECO:0000256" key="5">
    <source>
        <dbReference type="ARBA" id="ARBA00022664"/>
    </source>
</evidence>
<evidence type="ECO:0000256" key="10">
    <source>
        <dbReference type="ARBA" id="ARBA00022833"/>
    </source>
</evidence>